<reference evidence="1 2" key="1">
    <citation type="journal article" date="2024" name="Proc. Natl. Acad. Sci. U.S.A.">
        <title>The evolutionary genomics of adaptation to stress in wild rhizobium bacteria.</title>
        <authorList>
            <person name="Kehlet-Delgado H."/>
            <person name="Montoya A.P."/>
            <person name="Jensen K.T."/>
            <person name="Wendlandt C.E."/>
            <person name="Dexheimer C."/>
            <person name="Roberts M."/>
            <person name="Torres Martinez L."/>
            <person name="Friesen M.L."/>
            <person name="Griffitts J.S."/>
            <person name="Porter S.S."/>
        </authorList>
    </citation>
    <scope>NUCLEOTIDE SEQUENCE [LARGE SCALE GENOMIC DNA]</scope>
    <source>
        <strain evidence="1 2">M0468</strain>
    </source>
</reference>
<dbReference type="Proteomes" id="UP001480082">
    <property type="component" value="Unassembled WGS sequence"/>
</dbReference>
<evidence type="ECO:0000313" key="2">
    <source>
        <dbReference type="Proteomes" id="UP001480082"/>
    </source>
</evidence>
<dbReference type="EMBL" id="JAMYRI010000021">
    <property type="protein sequence ID" value="MER9287448.1"/>
    <property type="molecule type" value="Genomic_DNA"/>
</dbReference>
<evidence type="ECO:0000313" key="1">
    <source>
        <dbReference type="EMBL" id="MER9287448.1"/>
    </source>
</evidence>
<sequence length="112" mass="11531">MALEVNGARGEVALKVGGIDLVIAATMNGLAAVSTRLECKSLADLFVRLSGVEIAATRAAIELLTVRGDKVAAIAKLKLRDFKACADAFAEALAHHFKDDEGNDAAAPVVAG</sequence>
<protein>
    <submittedName>
        <fullName evidence="1">Uncharacterized protein</fullName>
    </submittedName>
</protein>
<organism evidence="1 2">
    <name type="scientific">Mesorhizobium australicum</name>
    <dbReference type="NCBI Taxonomy" id="536018"/>
    <lineage>
        <taxon>Bacteria</taxon>
        <taxon>Pseudomonadati</taxon>
        <taxon>Pseudomonadota</taxon>
        <taxon>Alphaproteobacteria</taxon>
        <taxon>Hyphomicrobiales</taxon>
        <taxon>Phyllobacteriaceae</taxon>
        <taxon>Mesorhizobium</taxon>
    </lineage>
</organism>
<name>A0ACC6T698_9HYPH</name>
<gene>
    <name evidence="1" type="ORF">NKI81_26480</name>
</gene>
<comment type="caution">
    <text evidence="1">The sequence shown here is derived from an EMBL/GenBank/DDBJ whole genome shotgun (WGS) entry which is preliminary data.</text>
</comment>
<keyword evidence="2" id="KW-1185">Reference proteome</keyword>
<proteinExistence type="predicted"/>
<accession>A0ACC6T698</accession>